<comment type="caution">
    <text evidence="1">The sequence shown here is derived from an EMBL/GenBank/DDBJ whole genome shotgun (WGS) entry which is preliminary data.</text>
</comment>
<dbReference type="GO" id="GO:0016491">
    <property type="term" value="F:oxidoreductase activity"/>
    <property type="evidence" value="ECO:0007669"/>
    <property type="project" value="TreeGrafter"/>
</dbReference>
<keyword evidence="2" id="KW-1185">Reference proteome</keyword>
<dbReference type="SUPFAM" id="SSF48371">
    <property type="entry name" value="ARM repeat"/>
    <property type="match status" value="2"/>
</dbReference>
<organism evidence="1 2">
    <name type="scientific">Pseudobacteroides cellulosolvens ATCC 35603 = DSM 2933</name>
    <dbReference type="NCBI Taxonomy" id="398512"/>
    <lineage>
        <taxon>Bacteria</taxon>
        <taxon>Bacillati</taxon>
        <taxon>Bacillota</taxon>
        <taxon>Clostridia</taxon>
        <taxon>Eubacteriales</taxon>
        <taxon>Oscillospiraceae</taxon>
        <taxon>Pseudobacteroides</taxon>
    </lineage>
</organism>
<dbReference type="SUPFAM" id="SSF48431">
    <property type="entry name" value="Lipovitellin-phosvitin complex, superhelical domain"/>
    <property type="match status" value="1"/>
</dbReference>
<dbReference type="STRING" id="398512.Bccel_1551"/>
<evidence type="ECO:0008006" key="3">
    <source>
        <dbReference type="Google" id="ProtNLM"/>
    </source>
</evidence>
<dbReference type="Gene3D" id="1.25.10.10">
    <property type="entry name" value="Leucine-rich Repeat Variant"/>
    <property type="match status" value="2"/>
</dbReference>
<dbReference type="SMART" id="SM00567">
    <property type="entry name" value="EZ_HEAT"/>
    <property type="match status" value="5"/>
</dbReference>
<dbReference type="eggNOG" id="COG1413">
    <property type="taxonomic scope" value="Bacteria"/>
</dbReference>
<accession>A0A0L6JKI2</accession>
<dbReference type="InterPro" id="IPR004155">
    <property type="entry name" value="PBS_lyase_HEAT"/>
</dbReference>
<proteinExistence type="predicted"/>
<protein>
    <recommendedName>
        <fullName evidence="3">PBS lyase HEAT domain protein repeat-containing protein</fullName>
    </recommendedName>
</protein>
<dbReference type="InterPro" id="IPR011030">
    <property type="entry name" value="Lipovitellin_superhlx_dom"/>
</dbReference>
<reference evidence="2" key="1">
    <citation type="submission" date="2015-07" db="EMBL/GenBank/DDBJ databases">
        <title>Near-Complete Genome Sequence of the Cellulolytic Bacterium Bacteroides (Pseudobacteroides) cellulosolvens ATCC 35603.</title>
        <authorList>
            <person name="Dassa B."/>
            <person name="Utturkar S.M."/>
            <person name="Klingeman D.M."/>
            <person name="Hurt R.A."/>
            <person name="Keller M."/>
            <person name="Xu J."/>
            <person name="Reddy Y.H.K."/>
            <person name="Borovok I."/>
            <person name="Grinberg I.R."/>
            <person name="Lamed R."/>
            <person name="Zhivin O."/>
            <person name="Bayer E.A."/>
            <person name="Brown S.D."/>
        </authorList>
    </citation>
    <scope>NUCLEOTIDE SEQUENCE [LARGE SCALE GENOMIC DNA]</scope>
    <source>
        <strain evidence="2">DSM 2933</strain>
    </source>
</reference>
<sequence>MSLSKQNDTKSLPVLLSKLKNEKNRYNQEVLIEKISFFKSEQSVRQIIPLLRSEDAYLRNAAIEILQNIGQESVNILGEVLKDEDKNIRKFALDILKQIPTEESSSLVLEALRDTDSNVIQTAVEVLGIHRYKKALPVLLTIFKSEMNVWVLDSLINALGNFRQEGFIGIIEEKIESDNFNDLEKNILVNSFVRVLGKIGSLSDLEKVINTYIKEYKISDETLIRCISDIINSNEKVSISLKTLEIIEGIYKEKLRYENEKDTIKSIKAASKIQLSFYLNDVSTLIKRFHHMEFFEESLLELVCQLNIIPIAFIIGLLEDDSTDIKVFALKIIRNKKIEGLKPEIEKLCDNDEIKVASEALRIICDIESYMNEELLKRFSASIENELSTIALEGLINHGKLDNALSIQCLKHPNRNIRKLAVKRLISSQDKVDTDEIEAIVKDFKETIGLDALEIMLRLDNEKAESLIKQIMDCDTGSTRKKLVEIIDLLDNESYSFYIKILANDSDHLVRRNVIKSLCKRINRCSFELLTTLLENETNENNKYEIISELYKFQEAESFDMLVSYLDCEDTLLKLAAIGSLGHYGDKRAIGFLRKYIDCGIPDVCDSTKEALERLGV</sequence>
<dbReference type="InterPro" id="IPR016024">
    <property type="entry name" value="ARM-type_fold"/>
</dbReference>
<dbReference type="RefSeq" id="WP_036942352.1">
    <property type="nucleotide sequence ID" value="NZ_JQKC01000018.1"/>
</dbReference>
<evidence type="ECO:0000313" key="1">
    <source>
        <dbReference type="EMBL" id="KNY26289.1"/>
    </source>
</evidence>
<dbReference type="AlphaFoldDB" id="A0A0L6JKI2"/>
<dbReference type="PANTHER" id="PTHR12697:SF5">
    <property type="entry name" value="DEOXYHYPUSINE HYDROXYLASE"/>
    <property type="match status" value="1"/>
</dbReference>
<dbReference type="Pfam" id="PF13646">
    <property type="entry name" value="HEAT_2"/>
    <property type="match status" value="2"/>
</dbReference>
<dbReference type="InterPro" id="IPR011989">
    <property type="entry name" value="ARM-like"/>
</dbReference>
<name>A0A0L6JKI2_9FIRM</name>
<dbReference type="EMBL" id="LGTC01000001">
    <property type="protein sequence ID" value="KNY26289.1"/>
    <property type="molecule type" value="Genomic_DNA"/>
</dbReference>
<gene>
    <name evidence="1" type="ORF">Bccel_1551</name>
</gene>
<dbReference type="OrthoDB" id="2078907at2"/>
<evidence type="ECO:0000313" key="2">
    <source>
        <dbReference type="Proteomes" id="UP000036923"/>
    </source>
</evidence>
<dbReference type="PANTHER" id="PTHR12697">
    <property type="entry name" value="PBS LYASE HEAT-LIKE PROTEIN"/>
    <property type="match status" value="1"/>
</dbReference>
<dbReference type="Proteomes" id="UP000036923">
    <property type="component" value="Unassembled WGS sequence"/>
</dbReference>